<protein>
    <submittedName>
        <fullName evidence="1">Uncharacterized protein</fullName>
    </submittedName>
</protein>
<accession>B6GA51</accession>
<organism evidence="1 2">
    <name type="scientific">Collinsella stercoris DSM 13279</name>
    <dbReference type="NCBI Taxonomy" id="445975"/>
    <lineage>
        <taxon>Bacteria</taxon>
        <taxon>Bacillati</taxon>
        <taxon>Actinomycetota</taxon>
        <taxon>Coriobacteriia</taxon>
        <taxon>Coriobacteriales</taxon>
        <taxon>Coriobacteriaceae</taxon>
        <taxon>Collinsella</taxon>
    </lineage>
</organism>
<evidence type="ECO:0000313" key="2">
    <source>
        <dbReference type="Proteomes" id="UP000003560"/>
    </source>
</evidence>
<reference evidence="1 2" key="2">
    <citation type="submission" date="2008-10" db="EMBL/GenBank/DDBJ databases">
        <authorList>
            <person name="Fulton L."/>
            <person name="Clifton S."/>
            <person name="Fulton B."/>
            <person name="Xu J."/>
            <person name="Minx P."/>
            <person name="Pepin K.H."/>
            <person name="Johnson M."/>
            <person name="Thiruvilangam P."/>
            <person name="Bhonagiri V."/>
            <person name="Nash W.E."/>
            <person name="Mardis E.R."/>
            <person name="Wilson R.K."/>
        </authorList>
    </citation>
    <scope>NUCLEOTIDE SEQUENCE [LARGE SCALE GENOMIC DNA]</scope>
    <source>
        <strain evidence="1 2">DSM 13279</strain>
    </source>
</reference>
<dbReference type="Proteomes" id="UP000003560">
    <property type="component" value="Unassembled WGS sequence"/>
</dbReference>
<evidence type="ECO:0000313" key="1">
    <source>
        <dbReference type="EMBL" id="EEA90906.1"/>
    </source>
</evidence>
<dbReference type="AlphaFoldDB" id="B6GA51"/>
<keyword evidence="2" id="KW-1185">Reference proteome</keyword>
<proteinExistence type="predicted"/>
<comment type="caution">
    <text evidence="1">The sequence shown here is derived from an EMBL/GenBank/DDBJ whole genome shotgun (WGS) entry which is preliminary data.</text>
</comment>
<sequence>MLRPGRGKEIWMANQWLKRCCVGAMIAAVTVSSLPMQAFAEAGGGWPMPAAT</sequence>
<reference evidence="1 2" key="1">
    <citation type="submission" date="2008-10" db="EMBL/GenBank/DDBJ databases">
        <title>Draft genome sequence of Collinsella stercoris (DSM 13279).</title>
        <authorList>
            <person name="Sudarsanam P."/>
            <person name="Ley R."/>
            <person name="Guruge J."/>
            <person name="Turnbaugh P.J."/>
            <person name="Mahowald M."/>
            <person name="Liep D."/>
            <person name="Gordon J."/>
        </authorList>
    </citation>
    <scope>NUCLEOTIDE SEQUENCE [LARGE SCALE GENOMIC DNA]</scope>
    <source>
        <strain evidence="1 2">DSM 13279</strain>
    </source>
</reference>
<dbReference type="HOGENOM" id="CLU_3078751_0_0_11"/>
<dbReference type="STRING" id="445975.COLSTE_00946"/>
<name>B6GA51_9ACTN</name>
<dbReference type="EMBL" id="ABXJ01000055">
    <property type="protein sequence ID" value="EEA90906.1"/>
    <property type="molecule type" value="Genomic_DNA"/>
</dbReference>
<gene>
    <name evidence="1" type="ORF">COLSTE_00946</name>
</gene>